<dbReference type="PROSITE" id="PS00211">
    <property type="entry name" value="ABC_TRANSPORTER_1"/>
    <property type="match status" value="1"/>
</dbReference>
<feature type="domain" description="ABC transporter" evidence="5">
    <location>
        <begin position="6"/>
        <end position="233"/>
    </location>
</feature>
<dbReference type="GO" id="GO:0016887">
    <property type="term" value="F:ATP hydrolysis activity"/>
    <property type="evidence" value="ECO:0007669"/>
    <property type="project" value="InterPro"/>
</dbReference>
<dbReference type="GO" id="GO:0005524">
    <property type="term" value="F:ATP binding"/>
    <property type="evidence" value="ECO:0007669"/>
    <property type="project" value="UniProtKB-KW"/>
</dbReference>
<evidence type="ECO:0000256" key="4">
    <source>
        <dbReference type="ARBA" id="ARBA00038388"/>
    </source>
</evidence>
<keyword evidence="3 6" id="KW-0067">ATP-binding</keyword>
<dbReference type="PANTHER" id="PTHR42798:SF6">
    <property type="entry name" value="CELL DIVISION ATP-BINDING PROTEIN FTSE"/>
    <property type="match status" value="1"/>
</dbReference>
<dbReference type="Pfam" id="PF00005">
    <property type="entry name" value="ABC_tran"/>
    <property type="match status" value="1"/>
</dbReference>
<dbReference type="CDD" id="cd03255">
    <property type="entry name" value="ABC_MJ0796_LolCDE_FtsE"/>
    <property type="match status" value="1"/>
</dbReference>
<accession>A0A3E0TVX5</accession>
<dbReference type="InterPro" id="IPR003439">
    <property type="entry name" value="ABC_transporter-like_ATP-bd"/>
</dbReference>
<dbReference type="RefSeq" id="WP_116009635.1">
    <property type="nucleotide sequence ID" value="NZ_QUOU01000001.1"/>
</dbReference>
<protein>
    <submittedName>
        <fullName evidence="6">ABC transporter ATP-binding protein</fullName>
    </submittedName>
</protein>
<dbReference type="SMART" id="SM00382">
    <property type="entry name" value="AAA"/>
    <property type="match status" value="1"/>
</dbReference>
<evidence type="ECO:0000256" key="1">
    <source>
        <dbReference type="ARBA" id="ARBA00022448"/>
    </source>
</evidence>
<dbReference type="InterPro" id="IPR027417">
    <property type="entry name" value="P-loop_NTPase"/>
</dbReference>
<gene>
    <name evidence="6" type="ORF">DXX93_19895</name>
</gene>
<dbReference type="SUPFAM" id="SSF52540">
    <property type="entry name" value="P-loop containing nucleoside triphosphate hydrolases"/>
    <property type="match status" value="1"/>
</dbReference>
<comment type="similarity">
    <text evidence="4">Belongs to the ABC transporter superfamily. Macrolide exporter (TC 3.A.1.122) family.</text>
</comment>
<evidence type="ECO:0000259" key="5">
    <source>
        <dbReference type="PROSITE" id="PS50893"/>
    </source>
</evidence>
<dbReference type="AlphaFoldDB" id="A0A3E0TVX5"/>
<evidence type="ECO:0000313" key="7">
    <source>
        <dbReference type="Proteomes" id="UP000256478"/>
    </source>
</evidence>
<organism evidence="6 7">
    <name type="scientific">Thalassotalea euphylliae</name>
    <dbReference type="NCBI Taxonomy" id="1655234"/>
    <lineage>
        <taxon>Bacteria</taxon>
        <taxon>Pseudomonadati</taxon>
        <taxon>Pseudomonadota</taxon>
        <taxon>Gammaproteobacteria</taxon>
        <taxon>Alteromonadales</taxon>
        <taxon>Colwelliaceae</taxon>
        <taxon>Thalassotalea</taxon>
    </lineage>
</organism>
<dbReference type="InterPro" id="IPR017911">
    <property type="entry name" value="MacB-like_ATP-bd"/>
</dbReference>
<sequence>MDKPLIKVSQLCKSFYHGDTVLPAINNVSFEVYKGDYVAILGRSGSGKSTLLSVLGLLDTPSSGTYELSGHDITQLSFYQQSILRNKHLGWVFQNFNLINDMNVVENITLPLKYNPDIKPAQYRALALASLKKVNLTDKAEQYPSQLSGGQQQRVAIARAIVSNPDLILADEPTGNLDTESGQLIIELLNDINNSGTTVLMVTHDQDIAAACKQSITIENGRIATSHNLRVVA</sequence>
<evidence type="ECO:0000256" key="2">
    <source>
        <dbReference type="ARBA" id="ARBA00022741"/>
    </source>
</evidence>
<dbReference type="GO" id="GO:1902495">
    <property type="term" value="C:transmembrane transporter complex"/>
    <property type="evidence" value="ECO:0007669"/>
    <property type="project" value="UniProtKB-ARBA"/>
</dbReference>
<comment type="caution">
    <text evidence="6">The sequence shown here is derived from an EMBL/GenBank/DDBJ whole genome shotgun (WGS) entry which is preliminary data.</text>
</comment>
<reference evidence="6 7" key="1">
    <citation type="submission" date="2018-08" db="EMBL/GenBank/DDBJ databases">
        <title>Thalassotalea euphylliae genome.</title>
        <authorList>
            <person name="Summers S."/>
            <person name="Rice S.A."/>
            <person name="Freckelton M.L."/>
            <person name="Nedved B.T."/>
            <person name="Hadfield M.G."/>
        </authorList>
    </citation>
    <scope>NUCLEOTIDE SEQUENCE [LARGE SCALE GENOMIC DNA]</scope>
    <source>
        <strain evidence="6 7">H1</strain>
    </source>
</reference>
<dbReference type="PANTHER" id="PTHR42798">
    <property type="entry name" value="LIPOPROTEIN-RELEASING SYSTEM ATP-BINDING PROTEIN LOLD"/>
    <property type="match status" value="1"/>
</dbReference>
<name>A0A3E0TVX5_9GAMM</name>
<evidence type="ECO:0000256" key="3">
    <source>
        <dbReference type="ARBA" id="ARBA00022840"/>
    </source>
</evidence>
<proteinExistence type="inferred from homology"/>
<keyword evidence="2" id="KW-0547">Nucleotide-binding</keyword>
<keyword evidence="1" id="KW-0813">Transport</keyword>
<dbReference type="OrthoDB" id="9801477at2"/>
<dbReference type="Proteomes" id="UP000256478">
    <property type="component" value="Unassembled WGS sequence"/>
</dbReference>
<dbReference type="FunFam" id="3.40.50.300:FF:000032">
    <property type="entry name" value="Export ABC transporter ATP-binding protein"/>
    <property type="match status" value="1"/>
</dbReference>
<dbReference type="EMBL" id="QUOU01000001">
    <property type="protein sequence ID" value="REL28604.1"/>
    <property type="molecule type" value="Genomic_DNA"/>
</dbReference>
<dbReference type="PROSITE" id="PS50893">
    <property type="entry name" value="ABC_TRANSPORTER_2"/>
    <property type="match status" value="1"/>
</dbReference>
<dbReference type="InterPro" id="IPR003593">
    <property type="entry name" value="AAA+_ATPase"/>
</dbReference>
<dbReference type="Gene3D" id="3.40.50.300">
    <property type="entry name" value="P-loop containing nucleotide triphosphate hydrolases"/>
    <property type="match status" value="1"/>
</dbReference>
<dbReference type="GO" id="GO:0022857">
    <property type="term" value="F:transmembrane transporter activity"/>
    <property type="evidence" value="ECO:0007669"/>
    <property type="project" value="UniProtKB-ARBA"/>
</dbReference>
<dbReference type="InterPro" id="IPR017871">
    <property type="entry name" value="ABC_transporter-like_CS"/>
</dbReference>
<evidence type="ECO:0000313" key="6">
    <source>
        <dbReference type="EMBL" id="REL28604.1"/>
    </source>
</evidence>